<dbReference type="PRINTS" id="PR00080">
    <property type="entry name" value="SDRFAMILY"/>
</dbReference>
<evidence type="ECO:0000256" key="3">
    <source>
        <dbReference type="RuleBase" id="RU000363"/>
    </source>
</evidence>
<accession>A0A9Q1BW03</accession>
<dbReference type="EMBL" id="JAIZAY010000011">
    <property type="protein sequence ID" value="KAJ8033790.1"/>
    <property type="molecule type" value="Genomic_DNA"/>
</dbReference>
<dbReference type="GO" id="GO:0005829">
    <property type="term" value="C:cytosol"/>
    <property type="evidence" value="ECO:0007669"/>
    <property type="project" value="TreeGrafter"/>
</dbReference>
<comment type="caution">
    <text evidence="4">The sequence shown here is derived from an EMBL/GenBank/DDBJ whole genome shotgun (WGS) entry which is preliminary data.</text>
</comment>
<gene>
    <name evidence="4" type="ORF">HOLleu_24150</name>
</gene>
<comment type="similarity">
    <text evidence="1 3">Belongs to the short-chain dehydrogenases/reductases (SDR) family.</text>
</comment>
<dbReference type="CDD" id="cd05374">
    <property type="entry name" value="17beta-HSD-like_SDR_c"/>
    <property type="match status" value="1"/>
</dbReference>
<proteinExistence type="inferred from homology"/>
<dbReference type="InterPro" id="IPR020904">
    <property type="entry name" value="Sc_DH/Rdtase_CS"/>
</dbReference>
<dbReference type="Gene3D" id="3.40.50.720">
    <property type="entry name" value="NAD(P)-binding Rossmann-like Domain"/>
    <property type="match status" value="1"/>
</dbReference>
<name>A0A9Q1BW03_HOLLE</name>
<evidence type="ECO:0000256" key="2">
    <source>
        <dbReference type="ARBA" id="ARBA00023002"/>
    </source>
</evidence>
<keyword evidence="2" id="KW-0560">Oxidoreductase</keyword>
<dbReference type="PANTHER" id="PTHR43391:SF86">
    <property type="entry name" value="SHORT-CHAIN DEHYDROGENASE_REDUCTASE FAMILY PROTEIN"/>
    <property type="match status" value="1"/>
</dbReference>
<dbReference type="PROSITE" id="PS00061">
    <property type="entry name" value="ADH_SHORT"/>
    <property type="match status" value="1"/>
</dbReference>
<organism evidence="4 5">
    <name type="scientific">Holothuria leucospilota</name>
    <name type="common">Black long sea cucumber</name>
    <name type="synonym">Mertensiothuria leucospilota</name>
    <dbReference type="NCBI Taxonomy" id="206669"/>
    <lineage>
        <taxon>Eukaryota</taxon>
        <taxon>Metazoa</taxon>
        <taxon>Echinodermata</taxon>
        <taxon>Eleutherozoa</taxon>
        <taxon>Echinozoa</taxon>
        <taxon>Holothuroidea</taxon>
        <taxon>Aspidochirotacea</taxon>
        <taxon>Aspidochirotida</taxon>
        <taxon>Holothuriidae</taxon>
        <taxon>Holothuria</taxon>
    </lineage>
</organism>
<dbReference type="PRINTS" id="PR00081">
    <property type="entry name" value="GDHRDH"/>
</dbReference>
<evidence type="ECO:0000313" key="5">
    <source>
        <dbReference type="Proteomes" id="UP001152320"/>
    </source>
</evidence>
<dbReference type="Pfam" id="PF00106">
    <property type="entry name" value="adh_short"/>
    <property type="match status" value="1"/>
</dbReference>
<sequence length="290" mass="32140">MADYKVIVITGCSSGIGLDTAVLLAKDDGVKVIATMRNLQKKDALEKAAGESLNKSLIIKELDISKEDSILNFVKATITEEGKIDVLVNNAAIAQFGTFESVSMEQMQALFQTNFFGTARITQEVVTHMKKRKSGHIIFISSLGGIKPFPFMDFYVASKFAIEGLVGNLAPLLRCFNIRVTSVEPGPVKTPVLVNMEKNNQGRMPFGEENKESEDENMRLMKTYMAKYFAPFAVMKQTGTEVGEVIKKCIYEKDSPVRVQTSDAMVEVVKEILVDHTGNQVTDELEAFFK</sequence>
<protein>
    <submittedName>
        <fullName evidence="4">Retinol dehydrogenase 8</fullName>
    </submittedName>
</protein>
<dbReference type="Proteomes" id="UP001152320">
    <property type="component" value="Chromosome 11"/>
</dbReference>
<dbReference type="AlphaFoldDB" id="A0A9Q1BW03"/>
<evidence type="ECO:0000313" key="4">
    <source>
        <dbReference type="EMBL" id="KAJ8033790.1"/>
    </source>
</evidence>
<dbReference type="GO" id="GO:0016491">
    <property type="term" value="F:oxidoreductase activity"/>
    <property type="evidence" value="ECO:0007669"/>
    <property type="project" value="UniProtKB-KW"/>
</dbReference>
<dbReference type="OrthoDB" id="47007at2759"/>
<dbReference type="InterPro" id="IPR002347">
    <property type="entry name" value="SDR_fam"/>
</dbReference>
<reference evidence="4" key="1">
    <citation type="submission" date="2021-10" db="EMBL/GenBank/DDBJ databases">
        <title>Tropical sea cucumber genome reveals ecological adaptation and Cuvierian tubules defense mechanism.</title>
        <authorList>
            <person name="Chen T."/>
        </authorList>
    </citation>
    <scope>NUCLEOTIDE SEQUENCE</scope>
    <source>
        <strain evidence="4">Nanhai2018</strain>
        <tissue evidence="4">Muscle</tissue>
    </source>
</reference>
<dbReference type="SUPFAM" id="SSF51735">
    <property type="entry name" value="NAD(P)-binding Rossmann-fold domains"/>
    <property type="match status" value="1"/>
</dbReference>
<keyword evidence="5" id="KW-1185">Reference proteome</keyword>
<dbReference type="PANTHER" id="PTHR43391">
    <property type="entry name" value="RETINOL DEHYDROGENASE-RELATED"/>
    <property type="match status" value="1"/>
</dbReference>
<evidence type="ECO:0000256" key="1">
    <source>
        <dbReference type="ARBA" id="ARBA00006484"/>
    </source>
</evidence>
<dbReference type="InterPro" id="IPR036291">
    <property type="entry name" value="NAD(P)-bd_dom_sf"/>
</dbReference>